<gene>
    <name evidence="1" type="ORF">MTR67_002065</name>
</gene>
<dbReference type="Pfam" id="PF08284">
    <property type="entry name" value="RVP_2"/>
    <property type="match status" value="1"/>
</dbReference>
<dbReference type="EMBL" id="CP133612">
    <property type="protein sequence ID" value="WMV08680.1"/>
    <property type="molecule type" value="Genomic_DNA"/>
</dbReference>
<evidence type="ECO:0000313" key="2">
    <source>
        <dbReference type="Proteomes" id="UP001234989"/>
    </source>
</evidence>
<dbReference type="Proteomes" id="UP001234989">
    <property type="component" value="Chromosome 1"/>
</dbReference>
<name>A0AAF0TCZ3_SOLVR</name>
<reference evidence="1" key="1">
    <citation type="submission" date="2023-08" db="EMBL/GenBank/DDBJ databases">
        <title>A de novo genome assembly of Solanum verrucosum Schlechtendal, a Mexican diploid species geographically isolated from the other diploid A-genome species in potato relatives.</title>
        <authorList>
            <person name="Hosaka K."/>
        </authorList>
    </citation>
    <scope>NUCLEOTIDE SEQUENCE</scope>
    <source>
        <tissue evidence="1">Young leaves</tissue>
    </source>
</reference>
<proteinExistence type="predicted"/>
<accession>A0AAF0TCZ3</accession>
<organism evidence="1 2">
    <name type="scientific">Solanum verrucosum</name>
    <dbReference type="NCBI Taxonomy" id="315347"/>
    <lineage>
        <taxon>Eukaryota</taxon>
        <taxon>Viridiplantae</taxon>
        <taxon>Streptophyta</taxon>
        <taxon>Embryophyta</taxon>
        <taxon>Tracheophyta</taxon>
        <taxon>Spermatophyta</taxon>
        <taxon>Magnoliopsida</taxon>
        <taxon>eudicotyledons</taxon>
        <taxon>Gunneridae</taxon>
        <taxon>Pentapetalae</taxon>
        <taxon>asterids</taxon>
        <taxon>lamiids</taxon>
        <taxon>Solanales</taxon>
        <taxon>Solanaceae</taxon>
        <taxon>Solanoideae</taxon>
        <taxon>Solaneae</taxon>
        <taxon>Solanum</taxon>
    </lineage>
</organism>
<evidence type="ECO:0000313" key="1">
    <source>
        <dbReference type="EMBL" id="WMV08680.1"/>
    </source>
</evidence>
<dbReference type="AlphaFoldDB" id="A0AAF0TCZ3"/>
<keyword evidence="2" id="KW-1185">Reference proteome</keyword>
<sequence>MCELMMTSVNWGWRFGDESEHLASLTGLSPYEPCFTFVKDNFLRTFAFVEEAMLNQHPRSWQDSLKRNPGSVKRYMRGCRGPKPQLAVVEGRVARLDDSFLSIVSTTNEVDLMVLEEFGEPKRARSSGSQCSYSAAPARDSVPPARVLRLEAETSDVVSASIVPVCYRPVSVLFDMGSNLSYVSADFAIGFDMMSDCMPVPIHVSTPVGESLVVDRVYQSYLVSLAGDTDFSIDLESGTKPIFIPPILQGASLFSEIELRSGASDIPKTSLSQRDLNLRQHRWLELLKDYDITILYHPGKDNVVADALSRKASSMGSLASISVEDRLLGRDVQRLANSLVWLQISEEMDGLIAFIEACSSLIE</sequence>
<protein>
    <submittedName>
        <fullName evidence="1">Uncharacterized protein</fullName>
    </submittedName>
</protein>